<dbReference type="EMBL" id="RQHW01000033">
    <property type="protein sequence ID" value="TGN19231.1"/>
    <property type="molecule type" value="Genomic_DNA"/>
</dbReference>
<sequence length="380" mass="44083">MEFLAQVWIFPKFDTIYFFYLFLLGLAAFCYVQFMNFLQRKQSNVVNYWHDFQKFALARKCNQVEMNILKSFYDSLTQEDVQLYLHPENRPKLKNALYRYFMKSTGNPTEKEVNLFDKLFRSSADHKKEISSLDDISVGEVSALEADGREELTYVMQKTQEDLLLSSKALSKDFFVPGKVANLYVFRPSSGGYLIHGTITRLNNNGVVFHYDGVIEKKGEAHLMLVAKYSLTISPWPPKDPEKESIELDRNKLVLFEENVDKQLELLKKISKEQSAHDDDKFKFPDVAKSFTALSERISDRGITFELPDHISPEIWKAQDLWEVHFGFPGGANFELRGKIFPVKQKGDLFLLRFVDADEASRKSIYEEIKKRGGTREILT</sequence>
<reference evidence="2" key="1">
    <citation type="journal article" date="2019" name="PLoS Negl. Trop. Dis.">
        <title>Revisiting the worldwide diversity of Leptospira species in the environment.</title>
        <authorList>
            <person name="Vincent A.T."/>
            <person name="Schiettekatte O."/>
            <person name="Bourhy P."/>
            <person name="Veyrier F.J."/>
            <person name="Picardeau M."/>
        </authorList>
    </citation>
    <scope>NUCLEOTIDE SEQUENCE [LARGE SCALE GENOMIC DNA]</scope>
    <source>
        <strain evidence="2">201300427</strain>
    </source>
</reference>
<evidence type="ECO:0000256" key="1">
    <source>
        <dbReference type="SAM" id="Phobius"/>
    </source>
</evidence>
<keyword evidence="1" id="KW-0812">Transmembrane</keyword>
<proteinExistence type="predicted"/>
<gene>
    <name evidence="2" type="ORF">EHS15_09950</name>
</gene>
<keyword evidence="1" id="KW-1133">Transmembrane helix</keyword>
<comment type="caution">
    <text evidence="2">The sequence shown here is derived from an EMBL/GenBank/DDBJ whole genome shotgun (WGS) entry which is preliminary data.</text>
</comment>
<keyword evidence="3" id="KW-1185">Reference proteome</keyword>
<evidence type="ECO:0000313" key="3">
    <source>
        <dbReference type="Proteomes" id="UP000298058"/>
    </source>
</evidence>
<name>A0A4R9LZZ4_9LEPT</name>
<dbReference type="OrthoDB" id="316321at2"/>
<protein>
    <submittedName>
        <fullName evidence="2">Uncharacterized protein</fullName>
    </submittedName>
</protein>
<feature type="transmembrane region" description="Helical" evidence="1">
    <location>
        <begin position="16"/>
        <end position="34"/>
    </location>
</feature>
<dbReference type="Proteomes" id="UP000298058">
    <property type="component" value="Unassembled WGS sequence"/>
</dbReference>
<keyword evidence="1" id="KW-0472">Membrane</keyword>
<accession>A0A4R9LZZ4</accession>
<dbReference type="AlphaFoldDB" id="A0A4R9LZZ4"/>
<organism evidence="2 3">
    <name type="scientific">Leptospira idonii</name>
    <dbReference type="NCBI Taxonomy" id="1193500"/>
    <lineage>
        <taxon>Bacteria</taxon>
        <taxon>Pseudomonadati</taxon>
        <taxon>Spirochaetota</taxon>
        <taxon>Spirochaetia</taxon>
        <taxon>Leptospirales</taxon>
        <taxon>Leptospiraceae</taxon>
        <taxon>Leptospira</taxon>
    </lineage>
</organism>
<evidence type="ECO:0000313" key="2">
    <source>
        <dbReference type="EMBL" id="TGN19231.1"/>
    </source>
</evidence>